<accession>A0A813LC29</accession>
<reference evidence="13" key="1">
    <citation type="submission" date="2021-02" db="EMBL/GenBank/DDBJ databases">
        <authorList>
            <person name="Dougan E. K."/>
            <person name="Rhodes N."/>
            <person name="Thang M."/>
            <person name="Chan C."/>
        </authorList>
    </citation>
    <scope>NUCLEOTIDE SEQUENCE</scope>
</reference>
<proteinExistence type="inferred from homology"/>
<evidence type="ECO:0008006" key="16">
    <source>
        <dbReference type="Google" id="ProtNLM"/>
    </source>
</evidence>
<keyword evidence="4 10" id="KW-0812">Transmembrane</keyword>
<sequence length="340" mass="36570">MEAPARGASSGGSKPSANEFSALLRGSTIGAVTLCVLGTPLDVARHASQAALSRSSQPGFTEALRAAASPSFRGLWRGLAPALCCSALAPATFLVAYEFQRGSTEAIEAGMVARAVQVIVTQPFSFLQTCRQATALLPGEKGAHLSRGTWEIMVEDGPRTLWRGLLPVLLRDVAASGIFWWSYLKLGDAILPPRDRIEEEFNPKAAQQRAMAAAGIGSVCAVAAAIATQPFDVVKTKMQIHQMMHTNRDGFRRQKVARFLATLKETFKATGWRGLWTGCGPRVVVAAAGGLLLGPIFEFGQLIAGDSVRPLRRPLNLPEDPTHTIVHPRSSKDMYIEVRQ</sequence>
<feature type="repeat" description="Solcar" evidence="10">
    <location>
        <begin position="101"/>
        <end position="189"/>
    </location>
</feature>
<evidence type="ECO:0000256" key="7">
    <source>
        <dbReference type="ARBA" id="ARBA00022989"/>
    </source>
</evidence>
<dbReference type="GO" id="GO:0005743">
    <property type="term" value="C:mitochondrial inner membrane"/>
    <property type="evidence" value="ECO:0007669"/>
    <property type="project" value="UniProtKB-SubCell"/>
</dbReference>
<feature type="repeat" description="Solcar" evidence="10">
    <location>
        <begin position="208"/>
        <end position="303"/>
    </location>
</feature>
<evidence type="ECO:0000256" key="2">
    <source>
        <dbReference type="ARBA" id="ARBA00006375"/>
    </source>
</evidence>
<protein>
    <recommendedName>
        <fullName evidence="16">Mitochondrial carrier protein</fullName>
    </recommendedName>
</protein>
<evidence type="ECO:0000256" key="9">
    <source>
        <dbReference type="ARBA" id="ARBA00023136"/>
    </source>
</evidence>
<dbReference type="GO" id="GO:1990542">
    <property type="term" value="P:mitochondrial transmembrane transport"/>
    <property type="evidence" value="ECO:0007669"/>
    <property type="project" value="InterPro"/>
</dbReference>
<dbReference type="InterPro" id="IPR023395">
    <property type="entry name" value="MCP_dom_sf"/>
</dbReference>
<evidence type="ECO:0000256" key="10">
    <source>
        <dbReference type="PROSITE-ProRule" id="PRU00282"/>
    </source>
</evidence>
<dbReference type="InterPro" id="IPR018108">
    <property type="entry name" value="MCP_transmembrane"/>
</dbReference>
<evidence type="ECO:0000256" key="5">
    <source>
        <dbReference type="ARBA" id="ARBA00022737"/>
    </source>
</evidence>
<dbReference type="InterPro" id="IPR045315">
    <property type="entry name" value="Mtm1-like"/>
</dbReference>
<dbReference type="PROSITE" id="PS50920">
    <property type="entry name" value="SOLCAR"/>
    <property type="match status" value="2"/>
</dbReference>
<keyword evidence="7" id="KW-1133">Transmembrane helix</keyword>
<comment type="caution">
    <text evidence="13">The sequence shown here is derived from an EMBL/GenBank/DDBJ whole genome shotgun (WGS) entry which is preliminary data.</text>
</comment>
<comment type="subcellular location">
    <subcellularLocation>
        <location evidence="1">Mitochondrion inner membrane</location>
        <topology evidence="1">Multi-pass membrane protein</topology>
    </subcellularLocation>
</comment>
<evidence type="ECO:0000313" key="14">
    <source>
        <dbReference type="Proteomes" id="UP000626109"/>
    </source>
</evidence>
<name>A0A813LC29_POLGL</name>
<evidence type="ECO:0000256" key="6">
    <source>
        <dbReference type="ARBA" id="ARBA00022792"/>
    </source>
</evidence>
<dbReference type="OMA" id="RTRVQAW"/>
<keyword evidence="5" id="KW-0677">Repeat</keyword>
<dbReference type="Proteomes" id="UP000626109">
    <property type="component" value="Unassembled WGS sequence"/>
</dbReference>
<dbReference type="AlphaFoldDB" id="A0A813LC29"/>
<keyword evidence="8" id="KW-0496">Mitochondrion</keyword>
<evidence type="ECO:0000256" key="3">
    <source>
        <dbReference type="ARBA" id="ARBA00022448"/>
    </source>
</evidence>
<organism evidence="13 14">
    <name type="scientific">Polarella glacialis</name>
    <name type="common">Dinoflagellate</name>
    <dbReference type="NCBI Taxonomy" id="89957"/>
    <lineage>
        <taxon>Eukaryota</taxon>
        <taxon>Sar</taxon>
        <taxon>Alveolata</taxon>
        <taxon>Dinophyceae</taxon>
        <taxon>Suessiales</taxon>
        <taxon>Suessiaceae</taxon>
        <taxon>Polarella</taxon>
    </lineage>
</organism>
<comment type="similarity">
    <text evidence="2 11">Belongs to the mitochondrial carrier (TC 2.A.29) family.</text>
</comment>
<evidence type="ECO:0000313" key="12">
    <source>
        <dbReference type="EMBL" id="CAE8598931.1"/>
    </source>
</evidence>
<dbReference type="OrthoDB" id="409586at2759"/>
<dbReference type="PANTHER" id="PTHR45760">
    <property type="entry name" value="FI19922P1-RELATED"/>
    <property type="match status" value="1"/>
</dbReference>
<dbReference type="Gene3D" id="1.50.40.10">
    <property type="entry name" value="Mitochondrial carrier domain"/>
    <property type="match status" value="2"/>
</dbReference>
<evidence type="ECO:0000313" key="15">
    <source>
        <dbReference type="Proteomes" id="UP000654075"/>
    </source>
</evidence>
<dbReference type="PANTHER" id="PTHR45760:SF2">
    <property type="entry name" value="FI19922P1-RELATED"/>
    <property type="match status" value="1"/>
</dbReference>
<evidence type="ECO:0000313" key="13">
    <source>
        <dbReference type="EMBL" id="CAE8728749.1"/>
    </source>
</evidence>
<evidence type="ECO:0000256" key="11">
    <source>
        <dbReference type="RuleBase" id="RU000488"/>
    </source>
</evidence>
<keyword evidence="15" id="KW-1185">Reference proteome</keyword>
<gene>
    <name evidence="12" type="ORF">PGLA1383_LOCUS17327</name>
    <name evidence="13" type="ORF">PGLA2088_LOCUS45221</name>
</gene>
<evidence type="ECO:0000256" key="1">
    <source>
        <dbReference type="ARBA" id="ARBA00004448"/>
    </source>
</evidence>
<dbReference type="EMBL" id="CAJNNV010010689">
    <property type="protein sequence ID" value="CAE8598931.1"/>
    <property type="molecule type" value="Genomic_DNA"/>
</dbReference>
<keyword evidence="3 11" id="KW-0813">Transport</keyword>
<evidence type="ECO:0000256" key="8">
    <source>
        <dbReference type="ARBA" id="ARBA00023128"/>
    </source>
</evidence>
<dbReference type="EMBL" id="CAJNNW010035596">
    <property type="protein sequence ID" value="CAE8728749.1"/>
    <property type="molecule type" value="Genomic_DNA"/>
</dbReference>
<dbReference type="SUPFAM" id="SSF103506">
    <property type="entry name" value="Mitochondrial carrier"/>
    <property type="match status" value="1"/>
</dbReference>
<keyword evidence="9 10" id="KW-0472">Membrane</keyword>
<keyword evidence="6" id="KW-0999">Mitochondrion inner membrane</keyword>
<evidence type="ECO:0000256" key="4">
    <source>
        <dbReference type="ARBA" id="ARBA00022692"/>
    </source>
</evidence>
<dbReference type="Pfam" id="PF00153">
    <property type="entry name" value="Mito_carr"/>
    <property type="match status" value="3"/>
</dbReference>
<dbReference type="Proteomes" id="UP000654075">
    <property type="component" value="Unassembled WGS sequence"/>
</dbReference>